<evidence type="ECO:0000256" key="6">
    <source>
        <dbReference type="ARBA" id="ARBA00023015"/>
    </source>
</evidence>
<dbReference type="Pfam" id="PF05349">
    <property type="entry name" value="GATA-N"/>
    <property type="match status" value="1"/>
</dbReference>
<dbReference type="Ensembl" id="ENSPKIT00000023343.1">
    <property type="protein sequence ID" value="ENSPKIP00000011401.1"/>
    <property type="gene ID" value="ENSPKIG00000018491.1"/>
</dbReference>
<dbReference type="GO" id="GO:0005634">
    <property type="term" value="C:nucleus"/>
    <property type="evidence" value="ECO:0007669"/>
    <property type="project" value="UniProtKB-SubCell"/>
</dbReference>
<keyword evidence="10" id="KW-0539">Nucleus</keyword>
<dbReference type="PRINTS" id="PR00619">
    <property type="entry name" value="GATAZNFINGER"/>
</dbReference>
<evidence type="ECO:0000256" key="11">
    <source>
        <dbReference type="PIRSR" id="PIRSR003028-1"/>
    </source>
</evidence>
<keyword evidence="6" id="KW-0805">Transcription regulation</keyword>
<dbReference type="Gene3D" id="3.30.50.10">
    <property type="entry name" value="Erythroid Transcription Factor GATA-1, subunit A"/>
    <property type="match status" value="2"/>
</dbReference>
<dbReference type="InterPro" id="IPR013088">
    <property type="entry name" value="Znf_NHR/GATA"/>
</dbReference>
<feature type="zinc finger region" description="GATA-type 2" evidence="11">
    <location>
        <begin position="229"/>
        <end position="253"/>
    </location>
</feature>
<dbReference type="GO" id="GO:0045165">
    <property type="term" value="P:cell fate commitment"/>
    <property type="evidence" value="ECO:0007669"/>
    <property type="project" value="TreeGrafter"/>
</dbReference>
<evidence type="ECO:0000256" key="4">
    <source>
        <dbReference type="ARBA" id="ARBA00022771"/>
    </source>
</evidence>
<dbReference type="Proteomes" id="UP000261540">
    <property type="component" value="Unplaced"/>
</dbReference>
<evidence type="ECO:0000313" key="14">
    <source>
        <dbReference type="Ensembl" id="ENSPKIP00000011401.1"/>
    </source>
</evidence>
<evidence type="ECO:0000256" key="12">
    <source>
        <dbReference type="SAM" id="MobiDB-lite"/>
    </source>
</evidence>
<dbReference type="PIRSF" id="PIRSF003028">
    <property type="entry name" value="TF_GATA_4/5/6"/>
    <property type="match status" value="1"/>
</dbReference>
<keyword evidence="4 11" id="KW-0863">Zinc-finger</keyword>
<feature type="region of interest" description="Disordered" evidence="12">
    <location>
        <begin position="73"/>
        <end position="115"/>
    </location>
</feature>
<evidence type="ECO:0000256" key="5">
    <source>
        <dbReference type="ARBA" id="ARBA00022833"/>
    </source>
</evidence>
<keyword evidence="8" id="KW-0010">Activator</keyword>
<keyword evidence="5 11" id="KW-0862">Zinc</keyword>
<dbReference type="GO" id="GO:0008270">
    <property type="term" value="F:zinc ion binding"/>
    <property type="evidence" value="ECO:0007669"/>
    <property type="project" value="UniProtKB-KW"/>
</dbReference>
<name>A0A3B3R128_9TELE</name>
<keyword evidence="7" id="KW-0238">DNA-binding</keyword>
<dbReference type="InterPro" id="IPR016375">
    <property type="entry name" value="TF_GATA_4/5/6"/>
</dbReference>
<evidence type="ECO:0000256" key="1">
    <source>
        <dbReference type="ARBA" id="ARBA00004123"/>
    </source>
</evidence>
<keyword evidence="2 11" id="KW-0479">Metal-binding</keyword>
<feature type="domain" description="GATA-type" evidence="13">
    <location>
        <begin position="169"/>
        <end position="223"/>
    </location>
</feature>
<evidence type="ECO:0000256" key="10">
    <source>
        <dbReference type="ARBA" id="ARBA00023242"/>
    </source>
</evidence>
<dbReference type="STRING" id="1676925.ENSPKIP00000011401"/>
<keyword evidence="3" id="KW-0677">Repeat</keyword>
<dbReference type="AlphaFoldDB" id="A0A3B3R128"/>
<protein>
    <recommendedName>
        <fullName evidence="13">GATA-type domain-containing protein</fullName>
    </recommendedName>
</protein>
<comment type="subcellular location">
    <subcellularLocation>
        <location evidence="1">Nucleus</location>
    </subcellularLocation>
</comment>
<reference evidence="14" key="1">
    <citation type="submission" date="2025-08" db="UniProtKB">
        <authorList>
            <consortium name="Ensembl"/>
        </authorList>
    </citation>
    <scope>IDENTIFICATION</scope>
</reference>
<dbReference type="GO" id="GO:0000978">
    <property type="term" value="F:RNA polymerase II cis-regulatory region sequence-specific DNA binding"/>
    <property type="evidence" value="ECO:0007669"/>
    <property type="project" value="TreeGrafter"/>
</dbReference>
<organism evidence="14 15">
    <name type="scientific">Paramormyrops kingsleyae</name>
    <dbReference type="NCBI Taxonomy" id="1676925"/>
    <lineage>
        <taxon>Eukaryota</taxon>
        <taxon>Metazoa</taxon>
        <taxon>Chordata</taxon>
        <taxon>Craniata</taxon>
        <taxon>Vertebrata</taxon>
        <taxon>Euteleostomi</taxon>
        <taxon>Actinopterygii</taxon>
        <taxon>Neopterygii</taxon>
        <taxon>Teleostei</taxon>
        <taxon>Osteoglossocephala</taxon>
        <taxon>Osteoglossomorpha</taxon>
        <taxon>Osteoglossiformes</taxon>
        <taxon>Mormyridae</taxon>
        <taxon>Paramormyrops</taxon>
    </lineage>
</organism>
<reference evidence="14" key="2">
    <citation type="submission" date="2025-09" db="UniProtKB">
        <authorList>
            <consortium name="Ensembl"/>
        </authorList>
    </citation>
    <scope>IDENTIFICATION</scope>
</reference>
<accession>A0A3B3R128</accession>
<dbReference type="PANTHER" id="PTHR10071">
    <property type="entry name" value="TRANSCRIPTION FACTOR GATA FAMILY MEMBER"/>
    <property type="match status" value="1"/>
</dbReference>
<evidence type="ECO:0000256" key="7">
    <source>
        <dbReference type="ARBA" id="ARBA00023125"/>
    </source>
</evidence>
<dbReference type="GO" id="GO:0000981">
    <property type="term" value="F:DNA-binding transcription factor activity, RNA polymerase II-specific"/>
    <property type="evidence" value="ECO:0007669"/>
    <property type="project" value="InterPro"/>
</dbReference>
<dbReference type="GO" id="GO:0030855">
    <property type="term" value="P:epithelial cell differentiation"/>
    <property type="evidence" value="ECO:0007669"/>
    <property type="project" value="TreeGrafter"/>
</dbReference>
<dbReference type="SUPFAM" id="SSF57716">
    <property type="entry name" value="Glucocorticoid receptor-like (DNA-binding domain)"/>
    <property type="match status" value="2"/>
</dbReference>
<feature type="compositionally biased region" description="Polar residues" evidence="12">
    <location>
        <begin position="282"/>
        <end position="299"/>
    </location>
</feature>
<feature type="domain" description="GATA-type" evidence="13">
    <location>
        <begin position="223"/>
        <end position="276"/>
    </location>
</feature>
<dbReference type="PROSITE" id="PS00344">
    <property type="entry name" value="GATA_ZN_FINGER_1"/>
    <property type="match status" value="2"/>
</dbReference>
<dbReference type="GeneTree" id="ENSGT00940000160814"/>
<dbReference type="CDD" id="cd00202">
    <property type="entry name" value="ZnF_GATA"/>
    <property type="match status" value="2"/>
</dbReference>
<dbReference type="GO" id="GO:0000122">
    <property type="term" value="P:negative regulation of transcription by RNA polymerase II"/>
    <property type="evidence" value="ECO:0007669"/>
    <property type="project" value="TreeGrafter"/>
</dbReference>
<dbReference type="InterPro" id="IPR039355">
    <property type="entry name" value="Transcription_factor_GATA"/>
</dbReference>
<proteinExistence type="predicted"/>
<evidence type="ECO:0000256" key="8">
    <source>
        <dbReference type="ARBA" id="ARBA00023159"/>
    </source>
</evidence>
<dbReference type="InterPro" id="IPR008013">
    <property type="entry name" value="GATA_N"/>
</dbReference>
<dbReference type="Pfam" id="PF00320">
    <property type="entry name" value="GATA"/>
    <property type="match status" value="2"/>
</dbReference>
<evidence type="ECO:0000259" key="13">
    <source>
        <dbReference type="PROSITE" id="PS50114"/>
    </source>
</evidence>
<dbReference type="PROSITE" id="PS50114">
    <property type="entry name" value="GATA_ZN_FINGER_2"/>
    <property type="match status" value="2"/>
</dbReference>
<dbReference type="SMART" id="SM00401">
    <property type="entry name" value="ZnF_GATA"/>
    <property type="match status" value="2"/>
</dbReference>
<dbReference type="FunFam" id="3.30.50.10:FF:000032">
    <property type="entry name" value="Transcription factor GATA-3"/>
    <property type="match status" value="1"/>
</dbReference>
<dbReference type="InterPro" id="IPR000679">
    <property type="entry name" value="Znf_GATA"/>
</dbReference>
<evidence type="ECO:0000313" key="15">
    <source>
        <dbReference type="Proteomes" id="UP000261540"/>
    </source>
</evidence>
<keyword evidence="9" id="KW-0804">Transcription</keyword>
<dbReference type="GO" id="GO:0045944">
    <property type="term" value="P:positive regulation of transcription by RNA polymerase II"/>
    <property type="evidence" value="ECO:0007669"/>
    <property type="project" value="TreeGrafter"/>
</dbReference>
<keyword evidence="15" id="KW-1185">Reference proteome</keyword>
<evidence type="ECO:0000256" key="9">
    <source>
        <dbReference type="ARBA" id="ARBA00023163"/>
    </source>
</evidence>
<sequence>MYQTLAIAAGPGQAGYDCHAAAAAYMHSSPTSPVYVPPTRVGPVISSLPYLPGGVSTEASLAVSGPSVWSQPAAESSPYAAGSPHASGRFHYSPSPPVNGGASRDGSFGRDQYALSRPPGGSFSGPYSAYVGPQLPTAWTGGSYDSTVLHALQTRAGPLPVRPYVLDDVGDGRECVNCGSVSTSLWRRDSAGHYLCNACGLYSKVNGFCRPLIKPQKRMVSTRRLGLACANCQTSTTTLWRRNAEGEPVCNACGLYTKLHGVPRPLAMKKEGIQTRKRKPKVNSSAMGGSTETLSSENPSVKYPEQDSLYPGISHTSTPELPVDTRGESWGPLALT</sequence>
<feature type="region of interest" description="Disordered" evidence="12">
    <location>
        <begin position="269"/>
        <end position="336"/>
    </location>
</feature>
<dbReference type="PANTHER" id="PTHR10071:SF23">
    <property type="entry name" value="TRANSCRIPTION FACTOR GATA-6"/>
    <property type="match status" value="1"/>
</dbReference>
<evidence type="ECO:0000256" key="2">
    <source>
        <dbReference type="ARBA" id="ARBA00022723"/>
    </source>
</evidence>
<feature type="zinc finger region" description="GATA-type 1" evidence="11">
    <location>
        <begin position="175"/>
        <end position="199"/>
    </location>
</feature>
<evidence type="ECO:0000256" key="3">
    <source>
        <dbReference type="ARBA" id="ARBA00022737"/>
    </source>
</evidence>